<organism evidence="1">
    <name type="scientific">marine sediment metagenome</name>
    <dbReference type="NCBI Taxonomy" id="412755"/>
    <lineage>
        <taxon>unclassified sequences</taxon>
        <taxon>metagenomes</taxon>
        <taxon>ecological metagenomes</taxon>
    </lineage>
</organism>
<proteinExistence type="predicted"/>
<gene>
    <name evidence="1" type="ORF">S01H1_22300</name>
</gene>
<accession>X0T2T4</accession>
<protein>
    <submittedName>
        <fullName evidence="1">Uncharacterized protein</fullName>
    </submittedName>
</protein>
<dbReference type="EMBL" id="BARS01012554">
    <property type="protein sequence ID" value="GAF87813.1"/>
    <property type="molecule type" value="Genomic_DNA"/>
</dbReference>
<reference evidence="1" key="1">
    <citation type="journal article" date="2014" name="Front. Microbiol.">
        <title>High frequency of phylogenetically diverse reductive dehalogenase-homologous genes in deep subseafloor sedimentary metagenomes.</title>
        <authorList>
            <person name="Kawai M."/>
            <person name="Futagami T."/>
            <person name="Toyoda A."/>
            <person name="Takaki Y."/>
            <person name="Nishi S."/>
            <person name="Hori S."/>
            <person name="Arai W."/>
            <person name="Tsubouchi T."/>
            <person name="Morono Y."/>
            <person name="Uchiyama I."/>
            <person name="Ito T."/>
            <person name="Fujiyama A."/>
            <person name="Inagaki F."/>
            <person name="Takami H."/>
        </authorList>
    </citation>
    <scope>NUCLEOTIDE SEQUENCE</scope>
    <source>
        <strain evidence="1">Expedition CK06-06</strain>
    </source>
</reference>
<sequence length="41" mass="4618">MSYHVIHYNSLGSDQFYCLTYIQGRATIGCGNSYAVMPDIK</sequence>
<evidence type="ECO:0000313" key="1">
    <source>
        <dbReference type="EMBL" id="GAF87813.1"/>
    </source>
</evidence>
<dbReference type="AlphaFoldDB" id="X0T2T4"/>
<comment type="caution">
    <text evidence="1">The sequence shown here is derived from an EMBL/GenBank/DDBJ whole genome shotgun (WGS) entry which is preliminary data.</text>
</comment>
<name>X0T2T4_9ZZZZ</name>